<dbReference type="SUPFAM" id="SSF55811">
    <property type="entry name" value="Nudix"/>
    <property type="match status" value="1"/>
</dbReference>
<dbReference type="PROSITE" id="PS00893">
    <property type="entry name" value="NUDIX_BOX"/>
    <property type="match status" value="1"/>
</dbReference>
<dbReference type="PANTHER" id="PTHR21340:SF0">
    <property type="entry name" value="BIS(5'-NUCLEOSYL)-TETRAPHOSPHATASE [ASYMMETRICAL]"/>
    <property type="match status" value="1"/>
</dbReference>
<comment type="similarity">
    <text evidence="2">Belongs to the Nudix hydrolase family.</text>
</comment>
<proteinExistence type="inferred from homology"/>
<reference evidence="4 5" key="1">
    <citation type="journal article" date="2016" name="Nat. Commun.">
        <title>Thousands of microbial genomes shed light on interconnected biogeochemical processes in an aquifer system.</title>
        <authorList>
            <person name="Anantharaman K."/>
            <person name="Brown C.T."/>
            <person name="Hug L.A."/>
            <person name="Sharon I."/>
            <person name="Castelle C.J."/>
            <person name="Probst A.J."/>
            <person name="Thomas B.C."/>
            <person name="Singh A."/>
            <person name="Wilkins M.J."/>
            <person name="Karaoz U."/>
            <person name="Brodie E.L."/>
            <person name="Williams K.H."/>
            <person name="Hubbard S.S."/>
            <person name="Banfield J.F."/>
        </authorList>
    </citation>
    <scope>NUCLEOTIDE SEQUENCE [LARGE SCALE GENOMIC DNA]</scope>
</reference>
<dbReference type="EMBL" id="MFKV01000008">
    <property type="protein sequence ID" value="OGG50668.1"/>
    <property type="molecule type" value="Genomic_DNA"/>
</dbReference>
<sequence>MEKTEAAGGIVLNTRGEVALVQSGHDDFWGFPKGHIDEGENALAAARREIAEETGLEYVSLVKELGSYGRYKATPDGGDDMSEYKTIHMLLFNTRDGPLAPKDPWNPKARWVPHAQVEAMLTHPKDKEFWRSALPQISRLS</sequence>
<dbReference type="GO" id="GO:0006167">
    <property type="term" value="P:AMP biosynthetic process"/>
    <property type="evidence" value="ECO:0007669"/>
    <property type="project" value="TreeGrafter"/>
</dbReference>
<dbReference type="PANTHER" id="PTHR21340">
    <property type="entry name" value="DIADENOSINE 5,5-P1,P4-TETRAPHOSPHATE PYROPHOSPHOHYDROLASE MUTT"/>
    <property type="match status" value="1"/>
</dbReference>
<evidence type="ECO:0000256" key="1">
    <source>
        <dbReference type="ARBA" id="ARBA00022801"/>
    </source>
</evidence>
<evidence type="ECO:0000259" key="3">
    <source>
        <dbReference type="PROSITE" id="PS51462"/>
    </source>
</evidence>
<dbReference type="Proteomes" id="UP000178370">
    <property type="component" value="Unassembled WGS sequence"/>
</dbReference>
<keyword evidence="1 2" id="KW-0378">Hydrolase</keyword>
<protein>
    <recommendedName>
        <fullName evidence="3">Nudix hydrolase domain-containing protein</fullName>
    </recommendedName>
</protein>
<dbReference type="PRINTS" id="PR00502">
    <property type="entry name" value="NUDIXFAMILY"/>
</dbReference>
<organism evidence="4 5">
    <name type="scientific">Candidatus Kaiserbacteria bacterium RIFCSPHIGHO2_01_FULL_54_36</name>
    <dbReference type="NCBI Taxonomy" id="1798482"/>
    <lineage>
        <taxon>Bacteria</taxon>
        <taxon>Candidatus Kaiseribacteriota</taxon>
    </lineage>
</organism>
<dbReference type="STRING" id="1798482.A2763_03625"/>
<dbReference type="Gene3D" id="3.90.79.10">
    <property type="entry name" value="Nucleoside Triphosphate Pyrophosphohydrolase"/>
    <property type="match status" value="1"/>
</dbReference>
<feature type="domain" description="Nudix hydrolase" evidence="3">
    <location>
        <begin position="2"/>
        <end position="134"/>
    </location>
</feature>
<dbReference type="AlphaFoldDB" id="A0A1F6CNF1"/>
<name>A0A1F6CNF1_9BACT</name>
<dbReference type="InterPro" id="IPR000086">
    <property type="entry name" value="NUDIX_hydrolase_dom"/>
</dbReference>
<dbReference type="GO" id="GO:0004081">
    <property type="term" value="F:bis(5'-nucleosyl)-tetraphosphatase (asymmetrical) activity"/>
    <property type="evidence" value="ECO:0007669"/>
    <property type="project" value="TreeGrafter"/>
</dbReference>
<dbReference type="InterPro" id="IPR015797">
    <property type="entry name" value="NUDIX_hydrolase-like_dom_sf"/>
</dbReference>
<accession>A0A1F6CNF1</accession>
<evidence type="ECO:0000256" key="2">
    <source>
        <dbReference type="RuleBase" id="RU003476"/>
    </source>
</evidence>
<dbReference type="Pfam" id="PF00293">
    <property type="entry name" value="NUDIX"/>
    <property type="match status" value="1"/>
</dbReference>
<dbReference type="InterPro" id="IPR020084">
    <property type="entry name" value="NUDIX_hydrolase_CS"/>
</dbReference>
<gene>
    <name evidence="4" type="ORF">A2763_03625</name>
</gene>
<dbReference type="InterPro" id="IPR020476">
    <property type="entry name" value="Nudix_hydrolase"/>
</dbReference>
<evidence type="ECO:0000313" key="5">
    <source>
        <dbReference type="Proteomes" id="UP000178370"/>
    </source>
</evidence>
<evidence type="ECO:0000313" key="4">
    <source>
        <dbReference type="EMBL" id="OGG50668.1"/>
    </source>
</evidence>
<dbReference type="InterPro" id="IPR051325">
    <property type="entry name" value="Nudix_hydrolase_domain"/>
</dbReference>
<dbReference type="GO" id="GO:0006754">
    <property type="term" value="P:ATP biosynthetic process"/>
    <property type="evidence" value="ECO:0007669"/>
    <property type="project" value="TreeGrafter"/>
</dbReference>
<dbReference type="PROSITE" id="PS51462">
    <property type="entry name" value="NUDIX"/>
    <property type="match status" value="1"/>
</dbReference>
<comment type="caution">
    <text evidence="4">The sequence shown here is derived from an EMBL/GenBank/DDBJ whole genome shotgun (WGS) entry which is preliminary data.</text>
</comment>